<dbReference type="RefSeq" id="WP_012323523.1">
    <property type="nucleotide sequence ID" value="NC_010506.1"/>
</dbReference>
<evidence type="ECO:0000256" key="1">
    <source>
        <dbReference type="SAM" id="Phobius"/>
    </source>
</evidence>
<dbReference type="EMBL" id="CP000961">
    <property type="protein sequence ID" value="ACA85176.1"/>
    <property type="molecule type" value="Genomic_DNA"/>
</dbReference>
<dbReference type="HOGENOM" id="CLU_128767_0_0_6"/>
<keyword evidence="1" id="KW-1133">Transmembrane helix</keyword>
<dbReference type="KEGG" id="swd:Swoo_0882"/>
<reference evidence="2 3" key="1">
    <citation type="submission" date="2008-02" db="EMBL/GenBank/DDBJ databases">
        <title>Complete sequence of Shewanella woodyi ATCC 51908.</title>
        <authorList>
            <consortium name="US DOE Joint Genome Institute"/>
            <person name="Copeland A."/>
            <person name="Lucas S."/>
            <person name="Lapidus A."/>
            <person name="Glavina del Rio T."/>
            <person name="Dalin E."/>
            <person name="Tice H."/>
            <person name="Bruce D."/>
            <person name="Goodwin L."/>
            <person name="Pitluck S."/>
            <person name="Sims D."/>
            <person name="Brettin T."/>
            <person name="Detter J.C."/>
            <person name="Han C."/>
            <person name="Kuske C.R."/>
            <person name="Schmutz J."/>
            <person name="Larimer F."/>
            <person name="Land M."/>
            <person name="Hauser L."/>
            <person name="Kyrpides N."/>
            <person name="Lykidis A."/>
            <person name="Zhao J.-S."/>
            <person name="Richardson P."/>
        </authorList>
    </citation>
    <scope>NUCLEOTIDE SEQUENCE [LARGE SCALE GENOMIC DNA]</scope>
    <source>
        <strain evidence="3">ATCC 51908 / MS32</strain>
    </source>
</reference>
<gene>
    <name evidence="2" type="ordered locus">Swoo_0882</name>
</gene>
<dbReference type="Proteomes" id="UP000002168">
    <property type="component" value="Chromosome"/>
</dbReference>
<organism evidence="2 3">
    <name type="scientific">Shewanella woodyi (strain ATCC 51908 / MS32)</name>
    <dbReference type="NCBI Taxonomy" id="392500"/>
    <lineage>
        <taxon>Bacteria</taxon>
        <taxon>Pseudomonadati</taxon>
        <taxon>Pseudomonadota</taxon>
        <taxon>Gammaproteobacteria</taxon>
        <taxon>Alteromonadales</taxon>
        <taxon>Shewanellaceae</taxon>
        <taxon>Shewanella</taxon>
    </lineage>
</organism>
<keyword evidence="3" id="KW-1185">Reference proteome</keyword>
<evidence type="ECO:0000313" key="2">
    <source>
        <dbReference type="EMBL" id="ACA85176.1"/>
    </source>
</evidence>
<evidence type="ECO:0000313" key="3">
    <source>
        <dbReference type="Proteomes" id="UP000002168"/>
    </source>
</evidence>
<sequence>MNKSQQFFCFGKRVWFLVFALLVIVGLCIGLHYFFVPEENVSLSCRAALYSEDINRDLDVGLEIEARGELVTLQYRFFESGLEKSSMILSGKVSKLDLSSMSLKLELDNGQVVSNLAQARLSKHMKTIIDASRLAITNGTPLSLGINLVELDEKDNYAIIQFLPDDGLWGCHLKLHKLAF</sequence>
<dbReference type="STRING" id="392500.Swoo_0882"/>
<keyword evidence="1" id="KW-0472">Membrane</keyword>
<protein>
    <submittedName>
        <fullName evidence="2">Uncharacterized protein</fullName>
    </submittedName>
</protein>
<dbReference type="eggNOG" id="ENOG502ZYSI">
    <property type="taxonomic scope" value="Bacteria"/>
</dbReference>
<feature type="transmembrane region" description="Helical" evidence="1">
    <location>
        <begin position="14"/>
        <end position="35"/>
    </location>
</feature>
<dbReference type="AlphaFoldDB" id="B1KF25"/>
<proteinExistence type="predicted"/>
<name>B1KF25_SHEWM</name>
<keyword evidence="1" id="KW-0812">Transmembrane</keyword>
<accession>B1KF25</accession>